<dbReference type="PANTHER" id="PTHR21521">
    <property type="entry name" value="AMUN, ISOFORM A"/>
    <property type="match status" value="1"/>
</dbReference>
<reference evidence="2" key="1">
    <citation type="submission" date="2021-01" db="EMBL/GenBank/DDBJ databases">
        <title>Adiantum capillus-veneris genome.</title>
        <authorList>
            <person name="Fang Y."/>
            <person name="Liao Q."/>
        </authorList>
    </citation>
    <scope>NUCLEOTIDE SEQUENCE</scope>
    <source>
        <strain evidence="2">H3</strain>
        <tissue evidence="2">Leaf</tissue>
    </source>
</reference>
<dbReference type="AlphaFoldDB" id="A0A9D4ZS17"/>
<evidence type="ECO:0000313" key="3">
    <source>
        <dbReference type="Proteomes" id="UP000886520"/>
    </source>
</evidence>
<dbReference type="OrthoDB" id="8249012at2759"/>
<evidence type="ECO:0000313" key="2">
    <source>
        <dbReference type="EMBL" id="KAI5083467.1"/>
    </source>
</evidence>
<dbReference type="InterPro" id="IPR011257">
    <property type="entry name" value="DNA_glycosylase"/>
</dbReference>
<keyword evidence="3" id="KW-1185">Reference proteome</keyword>
<feature type="region of interest" description="Disordered" evidence="1">
    <location>
        <begin position="200"/>
        <end position="234"/>
    </location>
</feature>
<dbReference type="GO" id="GO:0006281">
    <property type="term" value="P:DNA repair"/>
    <property type="evidence" value="ECO:0007669"/>
    <property type="project" value="InterPro"/>
</dbReference>
<sequence length="234" mass="26016">MGVEYECDDGAAWEQQLEGYASFIEALNKPKLQELDDFYTRSLPSLVQERHPSPFITAQELVKVVQWKLSRGKWRPKLLSFASALTDDDVKAASLGSFSALPDLKVAINALTALKGVGPATASAILAAAAPDVAPFMSDEAMIAVLGGVKDYTLKQYLLFAEKLQCKAQELTKSSGKEFRPSELERALWCAAMEKRFPKSEEIEKQDQKESEKHSKASNDISTKDSTRKRRKRN</sequence>
<accession>A0A9D4ZS17</accession>
<feature type="compositionally biased region" description="Basic and acidic residues" evidence="1">
    <location>
        <begin position="200"/>
        <end position="226"/>
    </location>
</feature>
<gene>
    <name evidence="2" type="ORF">GOP47_0003210</name>
</gene>
<comment type="caution">
    <text evidence="2">The sequence shown here is derived from an EMBL/GenBank/DDBJ whole genome shotgun (WGS) entry which is preliminary data.</text>
</comment>
<dbReference type="Proteomes" id="UP000886520">
    <property type="component" value="Chromosome 3"/>
</dbReference>
<protein>
    <submittedName>
        <fullName evidence="2">Uncharacterized protein</fullName>
    </submittedName>
</protein>
<dbReference type="PANTHER" id="PTHR21521:SF0">
    <property type="entry name" value="AMUN, ISOFORM A"/>
    <property type="match status" value="1"/>
</dbReference>
<dbReference type="GO" id="GO:0003824">
    <property type="term" value="F:catalytic activity"/>
    <property type="evidence" value="ECO:0007669"/>
    <property type="project" value="InterPro"/>
</dbReference>
<organism evidence="2 3">
    <name type="scientific">Adiantum capillus-veneris</name>
    <name type="common">Maidenhair fern</name>
    <dbReference type="NCBI Taxonomy" id="13818"/>
    <lineage>
        <taxon>Eukaryota</taxon>
        <taxon>Viridiplantae</taxon>
        <taxon>Streptophyta</taxon>
        <taxon>Embryophyta</taxon>
        <taxon>Tracheophyta</taxon>
        <taxon>Polypodiopsida</taxon>
        <taxon>Polypodiidae</taxon>
        <taxon>Polypodiales</taxon>
        <taxon>Pteridineae</taxon>
        <taxon>Pteridaceae</taxon>
        <taxon>Vittarioideae</taxon>
        <taxon>Adiantum</taxon>
    </lineage>
</organism>
<proteinExistence type="predicted"/>
<dbReference type="SUPFAM" id="SSF48150">
    <property type="entry name" value="DNA-glycosylase"/>
    <property type="match status" value="1"/>
</dbReference>
<name>A0A9D4ZS17_ADICA</name>
<evidence type="ECO:0000256" key="1">
    <source>
        <dbReference type="SAM" id="MobiDB-lite"/>
    </source>
</evidence>
<dbReference type="EMBL" id="JABFUD020000002">
    <property type="protein sequence ID" value="KAI5083467.1"/>
    <property type="molecule type" value="Genomic_DNA"/>
</dbReference>